<protein>
    <recommendedName>
        <fullName evidence="9">Amino acid transporter transmembrane domain-containing protein</fullName>
    </recommendedName>
</protein>
<evidence type="ECO:0000256" key="8">
    <source>
        <dbReference type="SAM" id="SignalP"/>
    </source>
</evidence>
<evidence type="ECO:0000256" key="5">
    <source>
        <dbReference type="ARBA" id="ARBA00022989"/>
    </source>
</evidence>
<feature type="chain" id="PRO_5043564816" description="Amino acid transporter transmembrane domain-containing protein" evidence="8">
    <location>
        <begin position="26"/>
        <end position="476"/>
    </location>
</feature>
<dbReference type="AlphaFoldDB" id="A0AAW1GNT2"/>
<feature type="transmembrane region" description="Helical" evidence="7">
    <location>
        <begin position="318"/>
        <end position="342"/>
    </location>
</feature>
<evidence type="ECO:0000256" key="4">
    <source>
        <dbReference type="ARBA" id="ARBA00022970"/>
    </source>
</evidence>
<evidence type="ECO:0000256" key="1">
    <source>
        <dbReference type="ARBA" id="ARBA00004370"/>
    </source>
</evidence>
<comment type="subcellular location">
    <subcellularLocation>
        <location evidence="1">Membrane</location>
    </subcellularLocation>
</comment>
<evidence type="ECO:0000256" key="3">
    <source>
        <dbReference type="ARBA" id="ARBA00022692"/>
    </source>
</evidence>
<dbReference type="GO" id="GO:0006865">
    <property type="term" value="P:amino acid transport"/>
    <property type="evidence" value="ECO:0007669"/>
    <property type="project" value="UniProtKB-KW"/>
</dbReference>
<dbReference type="Pfam" id="PF01490">
    <property type="entry name" value="Aa_trans"/>
    <property type="match status" value="1"/>
</dbReference>
<keyword evidence="4" id="KW-0029">Amino-acid transport</keyword>
<proteinExistence type="predicted"/>
<keyword evidence="11" id="KW-1185">Reference proteome</keyword>
<dbReference type="InterPro" id="IPR013057">
    <property type="entry name" value="AA_transpt_TM"/>
</dbReference>
<reference evidence="10" key="1">
    <citation type="submission" date="2024-03" db="EMBL/GenBank/DDBJ databases">
        <title>WGS assembly of Saponaria officinalis var. Norfolk2.</title>
        <authorList>
            <person name="Jenkins J."/>
            <person name="Shu S."/>
            <person name="Grimwood J."/>
            <person name="Barry K."/>
            <person name="Goodstein D."/>
            <person name="Schmutz J."/>
            <person name="Leebens-Mack J."/>
            <person name="Osbourn A."/>
        </authorList>
    </citation>
    <scope>NUCLEOTIDE SEQUENCE [LARGE SCALE GENOMIC DNA]</scope>
    <source>
        <strain evidence="10">JIC</strain>
    </source>
</reference>
<evidence type="ECO:0000256" key="7">
    <source>
        <dbReference type="SAM" id="Phobius"/>
    </source>
</evidence>
<evidence type="ECO:0000256" key="6">
    <source>
        <dbReference type="ARBA" id="ARBA00023136"/>
    </source>
</evidence>
<feature type="transmembrane region" description="Helical" evidence="7">
    <location>
        <begin position="189"/>
        <end position="208"/>
    </location>
</feature>
<feature type="domain" description="Amino acid transporter transmembrane" evidence="9">
    <location>
        <begin position="45"/>
        <end position="463"/>
    </location>
</feature>
<keyword evidence="5 7" id="KW-1133">Transmembrane helix</keyword>
<feature type="transmembrane region" description="Helical" evidence="7">
    <location>
        <begin position="235"/>
        <end position="256"/>
    </location>
</feature>
<dbReference type="PANTHER" id="PTHR48017">
    <property type="entry name" value="OS05G0424000 PROTEIN-RELATED"/>
    <property type="match status" value="1"/>
</dbReference>
<keyword evidence="6 7" id="KW-0472">Membrane</keyword>
<keyword evidence="3 7" id="KW-0812">Transmembrane</keyword>
<comment type="caution">
    <text evidence="10">The sequence shown here is derived from an EMBL/GenBank/DDBJ whole genome shotgun (WGS) entry which is preliminary data.</text>
</comment>
<name>A0AAW1GNT2_SAPOF</name>
<feature type="transmembrane region" description="Helical" evidence="7">
    <location>
        <begin position="406"/>
        <end position="426"/>
    </location>
</feature>
<accession>A0AAW1GNT2</accession>
<evidence type="ECO:0000256" key="2">
    <source>
        <dbReference type="ARBA" id="ARBA00022448"/>
    </source>
</evidence>
<feature type="transmembrane region" description="Helical" evidence="7">
    <location>
        <begin position="438"/>
        <end position="459"/>
    </location>
</feature>
<feature type="transmembrane region" description="Helical" evidence="7">
    <location>
        <begin position="380"/>
        <end position="400"/>
    </location>
</feature>
<evidence type="ECO:0000313" key="10">
    <source>
        <dbReference type="EMBL" id="KAK9666543.1"/>
    </source>
</evidence>
<keyword evidence="2" id="KW-0813">Transport</keyword>
<sequence>MPCFRYQCSVLLTAFALHFSTLCTASESNEVNSSNFDDDEKPKRNGTLITASAHIITAVIGSGVLSLAWAVAQMGWIAGPIVLLVFAIVTWYASTLQADCYRNLTTGKRHYTYREAVQSILGGAKFKFCALAQYSNLIGVAVKRAICFHKEGHQSGCHLENNRFIIIFGIAQLFLCQIQNFHELSMLSIIAAITSFGYSFIGIGLSIAKVAGGSHARTTLTGVEIGVDVTKEQKIWNILTAFGNMAFAYAFSLVLIEVQDTLRQGPPENIVMKKASSIGIMITTFFYMLCGVVGYAAFGNTAPGNFLTGFGFYEPYWLVAFANVCIVVHLVGAYQLFVQPLFEFVESQCRKRCPQNKFFTTEYPINLPCCGAYNISFFRLIWRSLYVVAMTVIAMLLPFFNDIVGLLGACSFFPLTIFFPVEMYIVQAKIRRFSARWVWLKILSLTCLLVSISAAVASIRGLVVSIGNYKPFHSVS</sequence>
<feature type="transmembrane region" description="Helical" evidence="7">
    <location>
        <begin position="49"/>
        <end position="69"/>
    </location>
</feature>
<dbReference type="Proteomes" id="UP001443914">
    <property type="component" value="Unassembled WGS sequence"/>
</dbReference>
<gene>
    <name evidence="10" type="ORF">RND81_14G192400</name>
</gene>
<feature type="transmembrane region" description="Helical" evidence="7">
    <location>
        <begin position="76"/>
        <end position="94"/>
    </location>
</feature>
<dbReference type="EMBL" id="JBDFQZ010000014">
    <property type="protein sequence ID" value="KAK9666543.1"/>
    <property type="molecule type" value="Genomic_DNA"/>
</dbReference>
<feature type="signal peptide" evidence="8">
    <location>
        <begin position="1"/>
        <end position="25"/>
    </location>
</feature>
<organism evidence="10 11">
    <name type="scientific">Saponaria officinalis</name>
    <name type="common">Common soapwort</name>
    <name type="synonym">Lychnis saponaria</name>
    <dbReference type="NCBI Taxonomy" id="3572"/>
    <lineage>
        <taxon>Eukaryota</taxon>
        <taxon>Viridiplantae</taxon>
        <taxon>Streptophyta</taxon>
        <taxon>Embryophyta</taxon>
        <taxon>Tracheophyta</taxon>
        <taxon>Spermatophyta</taxon>
        <taxon>Magnoliopsida</taxon>
        <taxon>eudicotyledons</taxon>
        <taxon>Gunneridae</taxon>
        <taxon>Pentapetalae</taxon>
        <taxon>Caryophyllales</taxon>
        <taxon>Caryophyllaceae</taxon>
        <taxon>Caryophylleae</taxon>
        <taxon>Saponaria</taxon>
    </lineage>
</organism>
<evidence type="ECO:0000313" key="11">
    <source>
        <dbReference type="Proteomes" id="UP001443914"/>
    </source>
</evidence>
<evidence type="ECO:0000259" key="9">
    <source>
        <dbReference type="Pfam" id="PF01490"/>
    </source>
</evidence>
<dbReference type="GO" id="GO:0016020">
    <property type="term" value="C:membrane"/>
    <property type="evidence" value="ECO:0007669"/>
    <property type="project" value="UniProtKB-SubCell"/>
</dbReference>
<keyword evidence="8" id="KW-0732">Signal</keyword>
<feature type="transmembrane region" description="Helical" evidence="7">
    <location>
        <begin position="277"/>
        <end position="298"/>
    </location>
</feature>